<gene>
    <name evidence="2" type="ORF">AVDCRST_MAG46-1032</name>
</gene>
<evidence type="ECO:0000256" key="1">
    <source>
        <dbReference type="SAM" id="MobiDB-lite"/>
    </source>
</evidence>
<accession>A0A6J4L6Y7</accession>
<dbReference type="AlphaFoldDB" id="A0A6J4L6Y7"/>
<organism evidence="2">
    <name type="scientific">uncultured Nocardioidaceae bacterium</name>
    <dbReference type="NCBI Taxonomy" id="253824"/>
    <lineage>
        <taxon>Bacteria</taxon>
        <taxon>Bacillati</taxon>
        <taxon>Actinomycetota</taxon>
        <taxon>Actinomycetes</taxon>
        <taxon>Propionibacteriales</taxon>
        <taxon>Nocardioidaceae</taxon>
        <taxon>environmental samples</taxon>
    </lineage>
</organism>
<reference evidence="2" key="1">
    <citation type="submission" date="2020-02" db="EMBL/GenBank/DDBJ databases">
        <authorList>
            <person name="Meier V. D."/>
        </authorList>
    </citation>
    <scope>NUCLEOTIDE SEQUENCE</scope>
    <source>
        <strain evidence="2">AVDCRST_MAG46</strain>
    </source>
</reference>
<sequence length="58" mass="6438">MPFATLDPIAQMDISRQVVADRRAEAKADARAAKIPSQRRTRRPFRIAAHLGSRSHAA</sequence>
<dbReference type="EMBL" id="CADCUD010000069">
    <property type="protein sequence ID" value="CAA9324227.1"/>
    <property type="molecule type" value="Genomic_DNA"/>
</dbReference>
<protein>
    <submittedName>
        <fullName evidence="2">Uncharacterized protein</fullName>
    </submittedName>
</protein>
<proteinExistence type="predicted"/>
<name>A0A6J4L6Y7_9ACTN</name>
<evidence type="ECO:0000313" key="2">
    <source>
        <dbReference type="EMBL" id="CAA9324227.1"/>
    </source>
</evidence>
<feature type="region of interest" description="Disordered" evidence="1">
    <location>
        <begin position="29"/>
        <end position="58"/>
    </location>
</feature>